<proteinExistence type="predicted"/>
<evidence type="ECO:0000313" key="1">
    <source>
        <dbReference type="EMBL" id="CDW24548.1"/>
    </source>
</evidence>
<feature type="non-terminal residue" evidence="1">
    <location>
        <position position="1"/>
    </location>
</feature>
<protein>
    <submittedName>
        <fullName evidence="1">Uncharacterized protein</fullName>
    </submittedName>
</protein>
<dbReference type="EMBL" id="HACA01007187">
    <property type="protein sequence ID" value="CDW24548.1"/>
    <property type="molecule type" value="Transcribed_RNA"/>
</dbReference>
<accession>A0A0K2TEU2</accession>
<name>A0A0K2TEU2_LEPSM</name>
<organism evidence="1">
    <name type="scientific">Lepeophtheirus salmonis</name>
    <name type="common">Salmon louse</name>
    <name type="synonym">Caligus salmonis</name>
    <dbReference type="NCBI Taxonomy" id="72036"/>
    <lineage>
        <taxon>Eukaryota</taxon>
        <taxon>Metazoa</taxon>
        <taxon>Ecdysozoa</taxon>
        <taxon>Arthropoda</taxon>
        <taxon>Crustacea</taxon>
        <taxon>Multicrustacea</taxon>
        <taxon>Hexanauplia</taxon>
        <taxon>Copepoda</taxon>
        <taxon>Siphonostomatoida</taxon>
        <taxon>Caligidae</taxon>
        <taxon>Lepeophtheirus</taxon>
    </lineage>
</organism>
<reference evidence="1" key="1">
    <citation type="submission" date="2014-05" db="EMBL/GenBank/DDBJ databases">
        <authorList>
            <person name="Chronopoulou M."/>
        </authorList>
    </citation>
    <scope>NUCLEOTIDE SEQUENCE</scope>
    <source>
        <tissue evidence="1">Whole organism</tissue>
    </source>
</reference>
<dbReference type="AlphaFoldDB" id="A0A0K2TEU2"/>
<sequence>FLFAHSKHLGVSYGVSMSKVLERKKSSVKKAKLDLDEAKKRAKVNLLKSMGYHARDLGILQQTVQRGIQKVGRKSLVRLKGPLLTPGNEIIPYTPLLDFNKSFEFF</sequence>